<proteinExistence type="inferred from homology"/>
<keyword evidence="5 7" id="KW-1133">Transmembrane helix</keyword>
<comment type="similarity">
    <text evidence="7">Belongs to the binding-protein-dependent transport system permease family.</text>
</comment>
<dbReference type="Pfam" id="PF19300">
    <property type="entry name" value="BPD_transp_1_N"/>
    <property type="match status" value="1"/>
</dbReference>
<comment type="caution">
    <text evidence="9">The sequence shown here is derived from an EMBL/GenBank/DDBJ whole genome shotgun (WGS) entry which is preliminary data.</text>
</comment>
<reference evidence="9" key="1">
    <citation type="journal article" date="2020" name="mSystems">
        <title>Genome- and Community-Level Interaction Insights into Carbon Utilization and Element Cycling Functions of Hydrothermarchaeota in Hydrothermal Sediment.</title>
        <authorList>
            <person name="Zhou Z."/>
            <person name="Liu Y."/>
            <person name="Xu W."/>
            <person name="Pan J."/>
            <person name="Luo Z.H."/>
            <person name="Li M."/>
        </authorList>
    </citation>
    <scope>NUCLEOTIDE SEQUENCE [LARGE SCALE GENOMIC DNA]</scope>
    <source>
        <strain evidence="9">SpSt-210</strain>
    </source>
</reference>
<evidence type="ECO:0000256" key="7">
    <source>
        <dbReference type="RuleBase" id="RU363032"/>
    </source>
</evidence>
<accession>A0A831TH12</accession>
<organism evidence="9">
    <name type="scientific">Thermorudis peleae</name>
    <dbReference type="NCBI Taxonomy" id="1382356"/>
    <lineage>
        <taxon>Bacteria</taxon>
        <taxon>Pseudomonadati</taxon>
        <taxon>Thermomicrobiota</taxon>
        <taxon>Thermomicrobia</taxon>
        <taxon>Thermomicrobia incertae sedis</taxon>
        <taxon>Thermorudis</taxon>
    </lineage>
</organism>
<dbReference type="Gene3D" id="1.10.3720.10">
    <property type="entry name" value="MetI-like"/>
    <property type="match status" value="1"/>
</dbReference>
<dbReference type="PANTHER" id="PTHR43163">
    <property type="entry name" value="DIPEPTIDE TRANSPORT SYSTEM PERMEASE PROTEIN DPPB-RELATED"/>
    <property type="match status" value="1"/>
</dbReference>
<dbReference type="EMBL" id="DSIY01000143">
    <property type="protein sequence ID" value="HEG90948.1"/>
    <property type="molecule type" value="Genomic_DNA"/>
</dbReference>
<evidence type="ECO:0000256" key="3">
    <source>
        <dbReference type="ARBA" id="ARBA00022475"/>
    </source>
</evidence>
<feature type="transmembrane region" description="Helical" evidence="7">
    <location>
        <begin position="9"/>
        <end position="30"/>
    </location>
</feature>
<name>A0A831TH12_9BACT</name>
<dbReference type="InterPro" id="IPR035906">
    <property type="entry name" value="MetI-like_sf"/>
</dbReference>
<evidence type="ECO:0000256" key="1">
    <source>
        <dbReference type="ARBA" id="ARBA00004651"/>
    </source>
</evidence>
<feature type="transmembrane region" description="Helical" evidence="7">
    <location>
        <begin position="281"/>
        <end position="307"/>
    </location>
</feature>
<evidence type="ECO:0000256" key="2">
    <source>
        <dbReference type="ARBA" id="ARBA00022448"/>
    </source>
</evidence>
<dbReference type="CDD" id="cd06261">
    <property type="entry name" value="TM_PBP2"/>
    <property type="match status" value="1"/>
</dbReference>
<protein>
    <submittedName>
        <fullName evidence="9">ABC transporter permease</fullName>
    </submittedName>
</protein>
<feature type="domain" description="ABC transmembrane type-1" evidence="8">
    <location>
        <begin position="95"/>
        <end position="300"/>
    </location>
</feature>
<feature type="transmembrane region" description="Helical" evidence="7">
    <location>
        <begin position="235"/>
        <end position="261"/>
    </location>
</feature>
<gene>
    <name evidence="9" type="ORF">ENP34_05855</name>
</gene>
<dbReference type="SUPFAM" id="SSF161098">
    <property type="entry name" value="MetI-like"/>
    <property type="match status" value="1"/>
</dbReference>
<sequence>MTAYILRRLLLLIPVLLVVGVIVFTLIHLIPGDPAAVMLGREATREQVEALRERLGLNEPFHVQFFKWFTNVLRLDFGNSLFLDQPVTRALLDRVQPTGLLTLYSLTLAVLIAIPAGVVAAVRRNSLLDRLLMVFSISGVAIPNFFFGILLILLFAVILGWLPSSGYVDITDDPVEHLKHMVMPTLALSFSAAGLMARLVRSSMLDVLHDDYVRTAYAKGLPHRHVILRHALRNALIPFLTIVGISLAGMLGGSVVIETVFNIPGMGRLLVQSVTRRDFPVVQAAVMVVAAVEVLVMLLVDILYVYIDPRVRYGSD</sequence>
<dbReference type="AlphaFoldDB" id="A0A831TH12"/>
<dbReference type="GO" id="GO:0005886">
    <property type="term" value="C:plasma membrane"/>
    <property type="evidence" value="ECO:0007669"/>
    <property type="project" value="UniProtKB-SubCell"/>
</dbReference>
<evidence type="ECO:0000256" key="5">
    <source>
        <dbReference type="ARBA" id="ARBA00022989"/>
    </source>
</evidence>
<dbReference type="PROSITE" id="PS50928">
    <property type="entry name" value="ABC_TM1"/>
    <property type="match status" value="1"/>
</dbReference>
<evidence type="ECO:0000256" key="4">
    <source>
        <dbReference type="ARBA" id="ARBA00022692"/>
    </source>
</evidence>
<keyword evidence="3" id="KW-1003">Cell membrane</keyword>
<evidence type="ECO:0000259" key="8">
    <source>
        <dbReference type="PROSITE" id="PS50928"/>
    </source>
</evidence>
<dbReference type="InterPro" id="IPR045621">
    <property type="entry name" value="BPD_transp_1_N"/>
</dbReference>
<keyword evidence="2 7" id="KW-0813">Transport</keyword>
<dbReference type="Pfam" id="PF00528">
    <property type="entry name" value="BPD_transp_1"/>
    <property type="match status" value="1"/>
</dbReference>
<feature type="transmembrane region" description="Helical" evidence="7">
    <location>
        <begin position="101"/>
        <end position="122"/>
    </location>
</feature>
<feature type="transmembrane region" description="Helical" evidence="7">
    <location>
        <begin position="181"/>
        <end position="200"/>
    </location>
</feature>
<feature type="transmembrane region" description="Helical" evidence="7">
    <location>
        <begin position="134"/>
        <end position="161"/>
    </location>
</feature>
<comment type="subcellular location">
    <subcellularLocation>
        <location evidence="1 7">Cell membrane</location>
        <topology evidence="1 7">Multi-pass membrane protein</topology>
    </subcellularLocation>
</comment>
<evidence type="ECO:0000256" key="6">
    <source>
        <dbReference type="ARBA" id="ARBA00023136"/>
    </source>
</evidence>
<dbReference type="InterPro" id="IPR000515">
    <property type="entry name" value="MetI-like"/>
</dbReference>
<evidence type="ECO:0000313" key="9">
    <source>
        <dbReference type="EMBL" id="HEG90948.1"/>
    </source>
</evidence>
<keyword evidence="6 7" id="KW-0472">Membrane</keyword>
<keyword evidence="4 7" id="KW-0812">Transmembrane</keyword>
<dbReference type="GO" id="GO:0055085">
    <property type="term" value="P:transmembrane transport"/>
    <property type="evidence" value="ECO:0007669"/>
    <property type="project" value="InterPro"/>
</dbReference>
<dbReference type="PANTHER" id="PTHR43163:SF6">
    <property type="entry name" value="DIPEPTIDE TRANSPORT SYSTEM PERMEASE PROTEIN DPPB-RELATED"/>
    <property type="match status" value="1"/>
</dbReference>